<organism evidence="2 3">
    <name type="scientific">Alkalibacillus salilacus</name>
    <dbReference type="NCBI Taxonomy" id="284582"/>
    <lineage>
        <taxon>Bacteria</taxon>
        <taxon>Bacillati</taxon>
        <taxon>Bacillota</taxon>
        <taxon>Bacilli</taxon>
        <taxon>Bacillales</taxon>
        <taxon>Bacillaceae</taxon>
        <taxon>Alkalibacillus</taxon>
    </lineage>
</organism>
<accession>A0ABT9VB52</accession>
<evidence type="ECO:0000313" key="2">
    <source>
        <dbReference type="EMBL" id="MDQ0158196.1"/>
    </source>
</evidence>
<evidence type="ECO:0000256" key="1">
    <source>
        <dbReference type="SAM" id="Phobius"/>
    </source>
</evidence>
<evidence type="ECO:0000313" key="3">
    <source>
        <dbReference type="Proteomes" id="UP001224359"/>
    </source>
</evidence>
<proteinExistence type="predicted"/>
<dbReference type="InterPro" id="IPR026369">
    <property type="entry name" value="CxxC_20_CxxC"/>
</dbReference>
<comment type="caution">
    <text evidence="2">The sequence shown here is derived from an EMBL/GenBank/DDBJ whole genome shotgun (WGS) entry which is preliminary data.</text>
</comment>
<keyword evidence="1" id="KW-0812">Transmembrane</keyword>
<dbReference type="RefSeq" id="WP_370871755.1">
    <property type="nucleotide sequence ID" value="NZ_JAUSTQ010000001.1"/>
</dbReference>
<reference evidence="2 3" key="1">
    <citation type="submission" date="2023-07" db="EMBL/GenBank/DDBJ databases">
        <title>Genomic Encyclopedia of Type Strains, Phase IV (KMG-IV): sequencing the most valuable type-strain genomes for metagenomic binning, comparative biology and taxonomic classification.</title>
        <authorList>
            <person name="Goeker M."/>
        </authorList>
    </citation>
    <scope>NUCLEOTIDE SEQUENCE [LARGE SCALE GENOMIC DNA]</scope>
    <source>
        <strain evidence="2 3">DSM 16460</strain>
    </source>
</reference>
<sequence length="99" mass="11450">MPTCQRCFNTWTFKDTVKHAFVLDTRLSCPYCGGTQFISKETHRRFGVATLFIPITMFLPLLFNISPWWGITMLAVLTPVYFIAYCSMLTLSNEEQNII</sequence>
<dbReference type="NCBIfam" id="TIGR04104">
    <property type="entry name" value="cxxc_20_cxxc"/>
    <property type="match status" value="1"/>
</dbReference>
<dbReference type="Proteomes" id="UP001224359">
    <property type="component" value="Unassembled WGS sequence"/>
</dbReference>
<feature type="transmembrane region" description="Helical" evidence="1">
    <location>
        <begin position="69"/>
        <end position="91"/>
    </location>
</feature>
<dbReference type="EMBL" id="JAUSTQ010000001">
    <property type="protein sequence ID" value="MDQ0158196.1"/>
    <property type="molecule type" value="Genomic_DNA"/>
</dbReference>
<keyword evidence="1" id="KW-1133">Transmembrane helix</keyword>
<feature type="transmembrane region" description="Helical" evidence="1">
    <location>
        <begin position="46"/>
        <end position="63"/>
    </location>
</feature>
<keyword evidence="3" id="KW-1185">Reference proteome</keyword>
<gene>
    <name evidence="2" type="ORF">J2S77_000146</name>
</gene>
<protein>
    <submittedName>
        <fullName evidence="2">CXXC-20-CXXC protein</fullName>
    </submittedName>
</protein>
<keyword evidence="1" id="KW-0472">Membrane</keyword>
<name>A0ABT9VB52_9BACI</name>